<keyword evidence="2" id="KW-1185">Reference proteome</keyword>
<protein>
    <submittedName>
        <fullName evidence="1">Uncharacterized protein</fullName>
    </submittedName>
</protein>
<name>A0A370TXA0_9HELO</name>
<gene>
    <name evidence="1" type="ORF">BP5553_00129</name>
</gene>
<reference evidence="1 2" key="1">
    <citation type="journal article" date="2018" name="IMA Fungus">
        <title>IMA Genome-F 9: Draft genome sequence of Annulohypoxylon stygium, Aspergillus mulundensis, Berkeleyomyces basicola (syn. Thielaviopsis basicola), Ceratocystis smalleyi, two Cercospora beticola strains, Coleophoma cylindrospora, Fusarium fracticaudum, Phialophora cf. hyalina, and Morchella septimelata.</title>
        <authorList>
            <person name="Wingfield B.D."/>
            <person name="Bills G.F."/>
            <person name="Dong Y."/>
            <person name="Huang W."/>
            <person name="Nel W.J."/>
            <person name="Swalarsk-Parry B.S."/>
            <person name="Vaghefi N."/>
            <person name="Wilken P.M."/>
            <person name="An Z."/>
            <person name="de Beer Z.W."/>
            <person name="De Vos L."/>
            <person name="Chen L."/>
            <person name="Duong T.A."/>
            <person name="Gao Y."/>
            <person name="Hammerbacher A."/>
            <person name="Kikkert J.R."/>
            <person name="Li Y."/>
            <person name="Li H."/>
            <person name="Li K."/>
            <person name="Li Q."/>
            <person name="Liu X."/>
            <person name="Ma X."/>
            <person name="Naidoo K."/>
            <person name="Pethybridge S.J."/>
            <person name="Sun J."/>
            <person name="Steenkamp E.T."/>
            <person name="van der Nest M.A."/>
            <person name="van Wyk S."/>
            <person name="Wingfield M.J."/>
            <person name="Xiong C."/>
            <person name="Yue Q."/>
            <person name="Zhang X."/>
        </authorList>
    </citation>
    <scope>NUCLEOTIDE SEQUENCE [LARGE SCALE GENOMIC DNA]</scope>
    <source>
        <strain evidence="1 2">BP 5553</strain>
    </source>
</reference>
<dbReference type="GeneID" id="43592978"/>
<evidence type="ECO:0000313" key="2">
    <source>
        <dbReference type="Proteomes" id="UP000254866"/>
    </source>
</evidence>
<dbReference type="OrthoDB" id="4868473at2759"/>
<comment type="caution">
    <text evidence="1">The sequence shown here is derived from an EMBL/GenBank/DDBJ whole genome shotgun (WGS) entry which is preliminary data.</text>
</comment>
<evidence type="ECO:0000313" key="1">
    <source>
        <dbReference type="EMBL" id="RDL40150.1"/>
    </source>
</evidence>
<proteinExistence type="predicted"/>
<dbReference type="AlphaFoldDB" id="A0A370TXA0"/>
<dbReference type="RefSeq" id="XP_031872806.1">
    <property type="nucleotide sequence ID" value="XM_032008752.1"/>
</dbReference>
<dbReference type="Proteomes" id="UP000254866">
    <property type="component" value="Unassembled WGS sequence"/>
</dbReference>
<organism evidence="1 2">
    <name type="scientific">Venustampulla echinocandica</name>
    <dbReference type="NCBI Taxonomy" id="2656787"/>
    <lineage>
        <taxon>Eukaryota</taxon>
        <taxon>Fungi</taxon>
        <taxon>Dikarya</taxon>
        <taxon>Ascomycota</taxon>
        <taxon>Pezizomycotina</taxon>
        <taxon>Leotiomycetes</taxon>
        <taxon>Helotiales</taxon>
        <taxon>Pleuroascaceae</taxon>
        <taxon>Venustampulla</taxon>
    </lineage>
</organism>
<sequence>MVLNKLIPTALVLSAFANAYIRPPITGHDFDFKAVYPSGLELSTMAPPKGILPPEEIPLTDPILTLINMDEEAKASLYIAFLEISRIPTTSMLDDVLYTFPWTLTNLTVLSNGTLAETNDTKSWHIRNEIDGGEVRNATMHVWRQTPELTAWMAGEDARVTRMPSWYTIAKVWSNTTDRVSKNFPKANIDFKIQNTAGDYRCDVDNSGAPISGISVGATTCTGAPTKVATQTSVRVTTTPTGATATGEGTKSNTATHGQVGVSFGWPAIASFILLHIFAASSI</sequence>
<accession>A0A370TXA0</accession>
<dbReference type="EMBL" id="NPIC01000001">
    <property type="protein sequence ID" value="RDL40150.1"/>
    <property type="molecule type" value="Genomic_DNA"/>
</dbReference>